<dbReference type="Pfam" id="PF06160">
    <property type="entry name" value="EzrA"/>
    <property type="match status" value="1"/>
</dbReference>
<dbReference type="GO" id="GO:0000917">
    <property type="term" value="P:division septum assembly"/>
    <property type="evidence" value="ECO:0007669"/>
    <property type="project" value="UniProtKB-KW"/>
</dbReference>
<feature type="coiled-coil region" evidence="9">
    <location>
        <begin position="507"/>
        <end position="534"/>
    </location>
</feature>
<dbReference type="InterPro" id="IPR010379">
    <property type="entry name" value="EzrA"/>
</dbReference>
<evidence type="ECO:0000256" key="9">
    <source>
        <dbReference type="SAM" id="Coils"/>
    </source>
</evidence>
<organism evidence="10 11">
    <name type="scientific">Halalkalibacter suaedae</name>
    <dbReference type="NCBI Taxonomy" id="2822140"/>
    <lineage>
        <taxon>Bacteria</taxon>
        <taxon>Bacillati</taxon>
        <taxon>Bacillota</taxon>
        <taxon>Bacilli</taxon>
        <taxon>Bacillales</taxon>
        <taxon>Bacillaceae</taxon>
        <taxon>Halalkalibacter</taxon>
    </lineage>
</organism>
<accession>A0A940WQ57</accession>
<keyword evidence="8" id="KW-0131">Cell cycle</keyword>
<keyword evidence="5 9" id="KW-0175">Coiled coil</keyword>
<name>A0A940WQ57_9BACI</name>
<keyword evidence="7" id="KW-0717">Septation</keyword>
<dbReference type="GO" id="GO:0005940">
    <property type="term" value="C:septin ring"/>
    <property type="evidence" value="ECO:0007669"/>
    <property type="project" value="InterPro"/>
</dbReference>
<feature type="coiled-coil region" evidence="9">
    <location>
        <begin position="376"/>
        <end position="410"/>
    </location>
</feature>
<dbReference type="GO" id="GO:0005886">
    <property type="term" value="C:plasma membrane"/>
    <property type="evidence" value="ECO:0007669"/>
    <property type="project" value="UniProtKB-SubCell"/>
</dbReference>
<evidence type="ECO:0000256" key="4">
    <source>
        <dbReference type="ARBA" id="ARBA00022989"/>
    </source>
</evidence>
<dbReference type="NCBIfam" id="NF003413">
    <property type="entry name" value="PRK04778.1-7"/>
    <property type="match status" value="1"/>
</dbReference>
<dbReference type="Proteomes" id="UP000678228">
    <property type="component" value="Unassembled WGS sequence"/>
</dbReference>
<gene>
    <name evidence="10" type="primary">ezrA</name>
    <name evidence="10" type="ORF">J7W16_01445</name>
</gene>
<dbReference type="RefSeq" id="WP_210595152.1">
    <property type="nucleotide sequence ID" value="NZ_JAGKSQ010000001.1"/>
</dbReference>
<evidence type="ECO:0000256" key="7">
    <source>
        <dbReference type="ARBA" id="ARBA00023210"/>
    </source>
</evidence>
<dbReference type="AlphaFoldDB" id="A0A940WQ57"/>
<evidence type="ECO:0000313" key="10">
    <source>
        <dbReference type="EMBL" id="MBP3949778.1"/>
    </source>
</evidence>
<dbReference type="EMBL" id="JAGKSQ010000001">
    <property type="protein sequence ID" value="MBP3949778.1"/>
    <property type="molecule type" value="Genomic_DNA"/>
</dbReference>
<evidence type="ECO:0000256" key="8">
    <source>
        <dbReference type="ARBA" id="ARBA00023306"/>
    </source>
</evidence>
<proteinExistence type="predicted"/>
<keyword evidence="3" id="KW-0812">Transmembrane</keyword>
<comment type="subcellular location">
    <subcellularLocation>
        <location evidence="1">Cell membrane</location>
        <topology evidence="1">Single-pass membrane protein</topology>
    </subcellularLocation>
</comment>
<comment type="caution">
    <text evidence="10">The sequence shown here is derived from an EMBL/GenBank/DDBJ whole genome shotgun (WGS) entry which is preliminary data.</text>
</comment>
<keyword evidence="2" id="KW-0132">Cell division</keyword>
<evidence type="ECO:0000256" key="2">
    <source>
        <dbReference type="ARBA" id="ARBA00022618"/>
    </source>
</evidence>
<keyword evidence="6" id="KW-0472">Membrane</keyword>
<evidence type="ECO:0000256" key="5">
    <source>
        <dbReference type="ARBA" id="ARBA00023054"/>
    </source>
</evidence>
<protein>
    <submittedName>
        <fullName evidence="10">Septation ring formation regulator EzrA</fullName>
    </submittedName>
</protein>
<keyword evidence="11" id="KW-1185">Reference proteome</keyword>
<evidence type="ECO:0000256" key="3">
    <source>
        <dbReference type="ARBA" id="ARBA00022692"/>
    </source>
</evidence>
<evidence type="ECO:0000313" key="11">
    <source>
        <dbReference type="Proteomes" id="UP000678228"/>
    </source>
</evidence>
<reference evidence="10" key="1">
    <citation type="submission" date="2021-03" db="EMBL/GenBank/DDBJ databases">
        <title>Bacillus suaedae sp. nov., isolated from Suaeda aralocaspica.</title>
        <authorList>
            <person name="Lei R.F.R."/>
        </authorList>
    </citation>
    <scope>NUCLEOTIDE SEQUENCE</scope>
    <source>
        <strain evidence="10">YZJH907-2</strain>
    </source>
</reference>
<evidence type="ECO:0000256" key="6">
    <source>
        <dbReference type="ARBA" id="ARBA00023136"/>
    </source>
</evidence>
<evidence type="ECO:0000256" key="1">
    <source>
        <dbReference type="ARBA" id="ARBA00004162"/>
    </source>
</evidence>
<keyword evidence="4" id="KW-1133">Transmembrane helix</keyword>
<sequence>MNYFFLAFAIILILISASMILRKRTYKEVDRLEEWKNDILHRPIPDEIGKVKKLQMSGQTEEKFETWRTEWDDIVGVILPDIEEKLFDIEDFASKHRFSKAKQLLSVTENRLNGIEDQLTKMLADIQILIESEEYNRSEIDIVRHRFMELTETLSKKRASIGEGFPSFKNKVEDIEQMLQSYDASTNDGSYIEAREFLVQSNSQMGEVENLLETYPKLLVQIDMVIPADLKEIRRGIAEMEEDGYQLEAFSIPTQLESIEGNLASLREKVTNLQCEGVEERVSEQVDQLEKLYEVLEFEVESKQYVKVKHDQLEKLIQQGRDEVDALLAETLTIQESYLIPQKQLSAQKRMRNGVEELSGQLFVLTDLIEQDKQTFTSIRELVDEWQEQMKNLLDEIDEEKATLFAMREEEWKAQETLEYLRDKMLDTKRILKKSNIPGLPVAFIEKLNESEQKLIEAFQQLDQIPLELGQVNALVKEAVSMVEENNVQITELIHRVELTEKVIQYGNRYRSKSQKVNEQLNEAEQLFRQYEYEESLQCAVDAIKPFEPDVISIVEEYMPA</sequence>
<dbReference type="GO" id="GO:0000921">
    <property type="term" value="P:septin ring assembly"/>
    <property type="evidence" value="ECO:0007669"/>
    <property type="project" value="InterPro"/>
</dbReference>
<feature type="coiled-coil region" evidence="9">
    <location>
        <begin position="256"/>
        <end position="330"/>
    </location>
</feature>